<protein>
    <submittedName>
        <fullName evidence="1">Uncharacterized protein</fullName>
    </submittedName>
</protein>
<dbReference type="EMBL" id="JAGRRH010000007">
    <property type="protein sequence ID" value="KAG7367269.1"/>
    <property type="molecule type" value="Genomic_DNA"/>
</dbReference>
<dbReference type="AlphaFoldDB" id="A0A9K3LSQ2"/>
<reference evidence="1" key="2">
    <citation type="submission" date="2021-04" db="EMBL/GenBank/DDBJ databases">
        <authorList>
            <person name="Podell S."/>
        </authorList>
    </citation>
    <scope>NUCLEOTIDE SEQUENCE</scope>
    <source>
        <strain evidence="1">Hildebrandi</strain>
    </source>
</reference>
<organism evidence="1 2">
    <name type="scientific">Nitzschia inconspicua</name>
    <dbReference type="NCBI Taxonomy" id="303405"/>
    <lineage>
        <taxon>Eukaryota</taxon>
        <taxon>Sar</taxon>
        <taxon>Stramenopiles</taxon>
        <taxon>Ochrophyta</taxon>
        <taxon>Bacillariophyta</taxon>
        <taxon>Bacillariophyceae</taxon>
        <taxon>Bacillariophycidae</taxon>
        <taxon>Bacillariales</taxon>
        <taxon>Bacillariaceae</taxon>
        <taxon>Nitzschia</taxon>
    </lineage>
</organism>
<sequence>MEKWGDRMICVVQLVVAYPAKVSKLGDTRWITKPKPRCSTSEQLGALLERVPEANEEKRLLVVVKEKLLQQLLGDHVFGRLKEVKGLTVKAIEDHTFDVPMSLSDLLPYEDSAGTVDDKQE</sequence>
<dbReference type="Proteomes" id="UP000693970">
    <property type="component" value="Unassembled WGS sequence"/>
</dbReference>
<keyword evidence="2" id="KW-1185">Reference proteome</keyword>
<name>A0A9K3LSQ2_9STRA</name>
<evidence type="ECO:0000313" key="1">
    <source>
        <dbReference type="EMBL" id="KAG7367269.1"/>
    </source>
</evidence>
<gene>
    <name evidence="1" type="ORF">IV203_029940</name>
</gene>
<reference evidence="1" key="1">
    <citation type="journal article" date="2021" name="Sci. Rep.">
        <title>Diploid genomic architecture of Nitzschia inconspicua, an elite biomass production diatom.</title>
        <authorList>
            <person name="Oliver A."/>
            <person name="Podell S."/>
            <person name="Pinowska A."/>
            <person name="Traller J.C."/>
            <person name="Smith S.R."/>
            <person name="McClure R."/>
            <person name="Beliaev A."/>
            <person name="Bohutskyi P."/>
            <person name="Hill E.A."/>
            <person name="Rabines A."/>
            <person name="Zheng H."/>
            <person name="Allen L.Z."/>
            <person name="Kuo A."/>
            <person name="Grigoriev I.V."/>
            <person name="Allen A.E."/>
            <person name="Hazlebeck D."/>
            <person name="Allen E.E."/>
        </authorList>
    </citation>
    <scope>NUCLEOTIDE SEQUENCE</scope>
    <source>
        <strain evidence="1">Hildebrandi</strain>
    </source>
</reference>
<evidence type="ECO:0000313" key="2">
    <source>
        <dbReference type="Proteomes" id="UP000693970"/>
    </source>
</evidence>
<comment type="caution">
    <text evidence="1">The sequence shown here is derived from an EMBL/GenBank/DDBJ whole genome shotgun (WGS) entry which is preliminary data.</text>
</comment>
<accession>A0A9K3LSQ2</accession>
<proteinExistence type="predicted"/>